<protein>
    <recommendedName>
        <fullName evidence="1">Dual OB-containing domain-containing protein</fullName>
    </recommendedName>
</protein>
<proteinExistence type="predicted"/>
<accession>A0A933W923</accession>
<evidence type="ECO:0000313" key="2">
    <source>
        <dbReference type="EMBL" id="MBI5170142.1"/>
    </source>
</evidence>
<dbReference type="EMBL" id="JACRIW010000081">
    <property type="protein sequence ID" value="MBI5170142.1"/>
    <property type="molecule type" value="Genomic_DNA"/>
</dbReference>
<sequence length="224" mass="24984">MSLQGKTVTLVCLANSWKHHERCVAGKIWGGEWGGQWVRPVGAAPTGELTLRERSIEGRDPKLLDLIEVKLGSAAPHSCHREDYRVVAGVPWVSRGRAGVQEVAAMCDPVDSLWVNGIHPQNDRMPKALADAQPASLRLIRVEQPIWSWRMFADKPKPRLVFTHAGDRYDLSVTDPEAVRLEPAHAEPRTLEGSYLLCISVGEPFHDEMYKLVAGMLRLPEEGR</sequence>
<dbReference type="Pfam" id="PF22557">
    <property type="entry name" value="DuOB"/>
    <property type="match status" value="1"/>
</dbReference>
<feature type="domain" description="Dual OB-containing" evidence="1">
    <location>
        <begin position="9"/>
        <end position="215"/>
    </location>
</feature>
<evidence type="ECO:0000313" key="3">
    <source>
        <dbReference type="Proteomes" id="UP000696931"/>
    </source>
</evidence>
<dbReference type="Proteomes" id="UP000696931">
    <property type="component" value="Unassembled WGS sequence"/>
</dbReference>
<evidence type="ECO:0000259" key="1">
    <source>
        <dbReference type="Pfam" id="PF22557"/>
    </source>
</evidence>
<dbReference type="InterPro" id="IPR054335">
    <property type="entry name" value="DuOB_dom"/>
</dbReference>
<reference evidence="2" key="1">
    <citation type="submission" date="2020-07" db="EMBL/GenBank/DDBJ databases">
        <title>Huge and variable diversity of episymbiotic CPR bacteria and DPANN archaea in groundwater ecosystems.</title>
        <authorList>
            <person name="He C.Y."/>
            <person name="Keren R."/>
            <person name="Whittaker M."/>
            <person name="Farag I.F."/>
            <person name="Doudna J."/>
            <person name="Cate J.H.D."/>
            <person name="Banfield J.F."/>
        </authorList>
    </citation>
    <scope>NUCLEOTIDE SEQUENCE</scope>
    <source>
        <strain evidence="2">NC_groundwater_1813_Pr3_B-0.1um_71_17</strain>
    </source>
</reference>
<organism evidence="2 3">
    <name type="scientific">Eiseniibacteriota bacterium</name>
    <dbReference type="NCBI Taxonomy" id="2212470"/>
    <lineage>
        <taxon>Bacteria</taxon>
        <taxon>Candidatus Eiseniibacteriota</taxon>
    </lineage>
</organism>
<gene>
    <name evidence="2" type="ORF">HZA61_11680</name>
</gene>
<name>A0A933W923_UNCEI</name>
<dbReference type="AlphaFoldDB" id="A0A933W923"/>
<comment type="caution">
    <text evidence="2">The sequence shown here is derived from an EMBL/GenBank/DDBJ whole genome shotgun (WGS) entry which is preliminary data.</text>
</comment>